<dbReference type="OrthoDB" id="6621432at2759"/>
<sequence length="191" mass="22413">MYEKDPFGYKTINKGEFLLEAIGSERRTNWINLLENIDMKHSSQKTWGLMKKLNNDPKQRNSQSIITPDQIPHQLLLNGKGQREKNHKRTQKKDVTENVEYGHFKEQFNIIELNETIKMLKNRKAAGLDDICVEQIKEFGPKTKQWILELFNEIKSSYKMPKIWRKAHIIALLKPGKEPTSPKNFRPVSLL</sequence>
<comment type="caution">
    <text evidence="1">The sequence shown here is derived from an EMBL/GenBank/DDBJ whole genome shotgun (WGS) entry which is preliminary data.</text>
</comment>
<gene>
    <name evidence="1" type="ORF">FWK35_00011763</name>
</gene>
<dbReference type="PANTHER" id="PTHR36688">
    <property type="entry name" value="ENDO/EXONUCLEASE/PHOSPHATASE DOMAIN-CONTAINING PROTEIN"/>
    <property type="match status" value="1"/>
</dbReference>
<organism evidence="1 2">
    <name type="scientific">Aphis craccivora</name>
    <name type="common">Cowpea aphid</name>
    <dbReference type="NCBI Taxonomy" id="307492"/>
    <lineage>
        <taxon>Eukaryota</taxon>
        <taxon>Metazoa</taxon>
        <taxon>Ecdysozoa</taxon>
        <taxon>Arthropoda</taxon>
        <taxon>Hexapoda</taxon>
        <taxon>Insecta</taxon>
        <taxon>Pterygota</taxon>
        <taxon>Neoptera</taxon>
        <taxon>Paraneoptera</taxon>
        <taxon>Hemiptera</taxon>
        <taxon>Sternorrhyncha</taxon>
        <taxon>Aphidomorpha</taxon>
        <taxon>Aphidoidea</taxon>
        <taxon>Aphididae</taxon>
        <taxon>Aphidini</taxon>
        <taxon>Aphis</taxon>
        <taxon>Aphis</taxon>
    </lineage>
</organism>
<reference evidence="1 2" key="1">
    <citation type="submission" date="2019-08" db="EMBL/GenBank/DDBJ databases">
        <title>Whole genome of Aphis craccivora.</title>
        <authorList>
            <person name="Voronova N.V."/>
            <person name="Shulinski R.S."/>
            <person name="Bandarenka Y.V."/>
            <person name="Zhorov D.G."/>
            <person name="Warner D."/>
        </authorList>
    </citation>
    <scope>NUCLEOTIDE SEQUENCE [LARGE SCALE GENOMIC DNA]</scope>
    <source>
        <strain evidence="1">180601</strain>
        <tissue evidence="1">Whole Body</tissue>
    </source>
</reference>
<dbReference type="InterPro" id="IPR052560">
    <property type="entry name" value="RdDP_mobile_element"/>
</dbReference>
<keyword evidence="2" id="KW-1185">Reference proteome</keyword>
<name>A0A6G0Z558_APHCR</name>
<dbReference type="EMBL" id="VUJU01001315">
    <property type="protein sequence ID" value="KAF0765847.1"/>
    <property type="molecule type" value="Genomic_DNA"/>
</dbReference>
<accession>A0A6G0Z558</accession>
<evidence type="ECO:0000313" key="1">
    <source>
        <dbReference type="EMBL" id="KAF0765847.1"/>
    </source>
</evidence>
<evidence type="ECO:0000313" key="2">
    <source>
        <dbReference type="Proteomes" id="UP000478052"/>
    </source>
</evidence>
<dbReference type="AlphaFoldDB" id="A0A6G0Z558"/>
<proteinExistence type="predicted"/>
<dbReference type="Proteomes" id="UP000478052">
    <property type="component" value="Unassembled WGS sequence"/>
</dbReference>
<protein>
    <submittedName>
        <fullName evidence="1">Uncharacterized protein</fullName>
    </submittedName>
</protein>
<dbReference type="PANTHER" id="PTHR36688:SF1">
    <property type="entry name" value="ENDONUCLEASE_EXONUCLEASE_PHOSPHATASE DOMAIN-CONTAINING PROTEIN"/>
    <property type="match status" value="1"/>
</dbReference>